<dbReference type="InParanoid" id="L8G148"/>
<evidence type="ECO:0000256" key="1">
    <source>
        <dbReference type="SAM" id="MobiDB-lite"/>
    </source>
</evidence>
<feature type="region of interest" description="Disordered" evidence="1">
    <location>
        <begin position="365"/>
        <end position="393"/>
    </location>
</feature>
<dbReference type="Proteomes" id="UP000011064">
    <property type="component" value="Unassembled WGS sequence"/>
</dbReference>
<evidence type="ECO:0008006" key="4">
    <source>
        <dbReference type="Google" id="ProtNLM"/>
    </source>
</evidence>
<proteinExistence type="predicted"/>
<gene>
    <name evidence="2" type="ORF">GMDG_08028</name>
</gene>
<dbReference type="VEuPathDB" id="FungiDB:GMDG_08028"/>
<reference evidence="3" key="1">
    <citation type="submission" date="2010-09" db="EMBL/GenBank/DDBJ databases">
        <title>The genome sequence of Geomyces destructans 20631-21.</title>
        <authorList>
            <consortium name="The Broad Institute Genome Sequencing Platform"/>
            <person name="Cuomo C.A."/>
            <person name="Blehert D.S."/>
            <person name="Lorch J.M."/>
            <person name="Young S.K."/>
            <person name="Zeng Q."/>
            <person name="Gargeya S."/>
            <person name="Fitzgerald M."/>
            <person name="Haas B."/>
            <person name="Abouelleil A."/>
            <person name="Alvarado L."/>
            <person name="Arachchi H.M."/>
            <person name="Berlin A."/>
            <person name="Brown A."/>
            <person name="Chapman S.B."/>
            <person name="Chen Z."/>
            <person name="Dunbar C."/>
            <person name="Freedman E."/>
            <person name="Gearin G."/>
            <person name="Gellesch M."/>
            <person name="Goldberg J."/>
            <person name="Griggs A."/>
            <person name="Gujja S."/>
            <person name="Heiman D."/>
            <person name="Howarth C."/>
            <person name="Larson L."/>
            <person name="Lui A."/>
            <person name="MacDonald P.J.P."/>
            <person name="Montmayeur A."/>
            <person name="Murphy C."/>
            <person name="Neiman D."/>
            <person name="Pearson M."/>
            <person name="Priest M."/>
            <person name="Roberts A."/>
            <person name="Saif S."/>
            <person name="Shea T."/>
            <person name="Shenoy N."/>
            <person name="Sisk P."/>
            <person name="Stolte C."/>
            <person name="Sykes S."/>
            <person name="Wortman J."/>
            <person name="Nusbaum C."/>
            <person name="Birren B."/>
        </authorList>
    </citation>
    <scope>NUCLEOTIDE SEQUENCE [LARGE SCALE GENOMIC DNA]</scope>
    <source>
        <strain evidence="3">ATCC MYA-4855 / 20631-21</strain>
    </source>
</reference>
<organism evidence="2 3">
    <name type="scientific">Pseudogymnoascus destructans (strain ATCC MYA-4855 / 20631-21)</name>
    <name type="common">Bat white-nose syndrome fungus</name>
    <name type="synonym">Geomyces destructans</name>
    <dbReference type="NCBI Taxonomy" id="658429"/>
    <lineage>
        <taxon>Eukaryota</taxon>
        <taxon>Fungi</taxon>
        <taxon>Dikarya</taxon>
        <taxon>Ascomycota</taxon>
        <taxon>Pezizomycotina</taxon>
        <taxon>Leotiomycetes</taxon>
        <taxon>Thelebolales</taxon>
        <taxon>Thelebolaceae</taxon>
        <taxon>Pseudogymnoascus</taxon>
    </lineage>
</organism>
<protein>
    <recommendedName>
        <fullName evidence="4">Reverse transcriptase zinc-binding domain-containing protein</fullName>
    </recommendedName>
</protein>
<sequence>MVSPTIRKPLWGRSETMGSGIWKTLTESGASMFGDIWDPDINQPITPPSLTPQKSSEARRAIERLIAEISQAWKAVLHTTAFLTYDPSDPPHNEYFVQYEKTLIPLYNLKFTTAYKVLRIRRLQKVNFSEAATNVLTAYRARTGISYSAATLWKSVRNSHSYNKAGDLLWRLLYNKVQTGKSLEWIPESLQLCPIHHCDFTTDHIWISCTVAQAVWAIVATIWQQVSDLPALIPRSMNELKALMAFGPSHDRIAPRQWQSIGRTAIWSLWKAYLSHSFENPIYLWTEESACKAYHAMMLQRILSERVLSTKEIYRNAVYNETSFTKVWNENPRDIRILKGLQCLHNLPSHLHYDLSQLQTTNTLTTDPIAPTQTPEEGQWDTPPISPNATLHI</sequence>
<dbReference type="EMBL" id="GL573456">
    <property type="protein sequence ID" value="ELR06504.1"/>
    <property type="molecule type" value="Genomic_DNA"/>
</dbReference>
<dbReference type="HOGENOM" id="CLU_702317_0_0_1"/>
<evidence type="ECO:0000313" key="2">
    <source>
        <dbReference type="EMBL" id="ELR06504.1"/>
    </source>
</evidence>
<name>L8G148_PSED2</name>
<accession>L8G148</accession>
<dbReference type="AlphaFoldDB" id="L8G148"/>
<evidence type="ECO:0000313" key="3">
    <source>
        <dbReference type="Proteomes" id="UP000011064"/>
    </source>
</evidence>
<keyword evidence="3" id="KW-1185">Reference proteome</keyword>